<evidence type="ECO:0000256" key="1">
    <source>
        <dbReference type="SAM" id="MobiDB-lite"/>
    </source>
</evidence>
<name>A0A5B0NZL6_PUCGR</name>
<gene>
    <name evidence="2" type="ORF">PGT21_003168</name>
    <name evidence="3" type="ORF">PGT21_004292</name>
    <name evidence="4" type="ORF">PGTUg99_000140</name>
</gene>
<feature type="compositionally biased region" description="Basic and acidic residues" evidence="1">
    <location>
        <begin position="38"/>
        <end position="55"/>
    </location>
</feature>
<protein>
    <submittedName>
        <fullName evidence="2">Uncharacterized protein</fullName>
    </submittedName>
</protein>
<keyword evidence="5" id="KW-1185">Reference proteome</keyword>
<reference evidence="5 6" key="1">
    <citation type="submission" date="2019-05" db="EMBL/GenBank/DDBJ databases">
        <title>Emergence of the Ug99 lineage of the wheat stem rust pathogen through somatic hybridization.</title>
        <authorList>
            <person name="Li F."/>
            <person name="Upadhyaya N.M."/>
            <person name="Sperschneider J."/>
            <person name="Matny O."/>
            <person name="Nguyen-Phuc H."/>
            <person name="Mago R."/>
            <person name="Raley C."/>
            <person name="Miller M.E."/>
            <person name="Silverstein K.A.T."/>
            <person name="Henningsen E."/>
            <person name="Hirsch C.D."/>
            <person name="Visser B."/>
            <person name="Pretorius Z.A."/>
            <person name="Steffenson B.J."/>
            <person name="Schwessinger B."/>
            <person name="Dodds P.N."/>
            <person name="Figueroa M."/>
        </authorList>
    </citation>
    <scope>NUCLEOTIDE SEQUENCE [LARGE SCALE GENOMIC DNA]</scope>
    <source>
        <strain evidence="2">21-0</strain>
        <strain evidence="4 6">Ug99</strain>
    </source>
</reference>
<evidence type="ECO:0000313" key="2">
    <source>
        <dbReference type="EMBL" id="KAA1093934.1"/>
    </source>
</evidence>
<organism evidence="2 5">
    <name type="scientific">Puccinia graminis f. sp. tritici</name>
    <dbReference type="NCBI Taxonomy" id="56615"/>
    <lineage>
        <taxon>Eukaryota</taxon>
        <taxon>Fungi</taxon>
        <taxon>Dikarya</taxon>
        <taxon>Basidiomycota</taxon>
        <taxon>Pucciniomycotina</taxon>
        <taxon>Pucciniomycetes</taxon>
        <taxon>Pucciniales</taxon>
        <taxon>Pucciniaceae</taxon>
        <taxon>Puccinia</taxon>
    </lineage>
</organism>
<feature type="region of interest" description="Disordered" evidence="1">
    <location>
        <begin position="27"/>
        <end position="55"/>
    </location>
</feature>
<comment type="caution">
    <text evidence="2">The sequence shown here is derived from an EMBL/GenBank/DDBJ whole genome shotgun (WGS) entry which is preliminary data.</text>
</comment>
<evidence type="ECO:0000313" key="6">
    <source>
        <dbReference type="Proteomes" id="UP000325313"/>
    </source>
</evidence>
<sequence>MVESCASRLQPTTGSVLKICTSAHSAHSGRVTNYTPERISRLDRGLRDGDLAHPS</sequence>
<evidence type="ECO:0000313" key="3">
    <source>
        <dbReference type="EMBL" id="KAA1108220.1"/>
    </source>
</evidence>
<accession>A0A5B0NZL6</accession>
<dbReference type="EMBL" id="VDEP01000014">
    <property type="protein sequence ID" value="KAA1136947.1"/>
    <property type="molecule type" value="Genomic_DNA"/>
</dbReference>
<dbReference type="EMBL" id="VSWC01000028">
    <property type="protein sequence ID" value="KAA1108220.1"/>
    <property type="molecule type" value="Genomic_DNA"/>
</dbReference>
<dbReference type="AlphaFoldDB" id="A0A5B0NZL6"/>
<proteinExistence type="predicted"/>
<evidence type="ECO:0000313" key="5">
    <source>
        <dbReference type="Proteomes" id="UP000324748"/>
    </source>
</evidence>
<dbReference type="Proteomes" id="UP000324748">
    <property type="component" value="Unassembled WGS sequence"/>
</dbReference>
<dbReference type="EMBL" id="VSWC01000079">
    <property type="protein sequence ID" value="KAA1093934.1"/>
    <property type="molecule type" value="Genomic_DNA"/>
</dbReference>
<evidence type="ECO:0000313" key="4">
    <source>
        <dbReference type="EMBL" id="KAA1136947.1"/>
    </source>
</evidence>
<dbReference type="Proteomes" id="UP000325313">
    <property type="component" value="Unassembled WGS sequence"/>
</dbReference>